<comment type="caution">
    <text evidence="1">The sequence shown here is derived from an EMBL/GenBank/DDBJ whole genome shotgun (WGS) entry which is preliminary data.</text>
</comment>
<accession>A0ABX2G8Q9</accession>
<evidence type="ECO:0000313" key="2">
    <source>
        <dbReference type="Proteomes" id="UP001516061"/>
    </source>
</evidence>
<gene>
    <name evidence="1" type="ORF">HNQ01_003583</name>
</gene>
<keyword evidence="2" id="KW-1185">Reference proteome</keyword>
<evidence type="ECO:0000313" key="1">
    <source>
        <dbReference type="EMBL" id="NRT57822.1"/>
    </source>
</evidence>
<dbReference type="Proteomes" id="UP001516061">
    <property type="component" value="Unassembled WGS sequence"/>
</dbReference>
<protein>
    <submittedName>
        <fullName evidence="1">Uncharacterized protein</fullName>
    </submittedName>
</protein>
<dbReference type="RefSeq" id="WP_173806842.1">
    <property type="nucleotide sequence ID" value="NZ_JABSNM010000019.1"/>
</dbReference>
<dbReference type="EMBL" id="JABSNM010000019">
    <property type="protein sequence ID" value="NRT57822.1"/>
    <property type="molecule type" value="Genomic_DNA"/>
</dbReference>
<organism evidence="1 2">
    <name type="scientific">Sphaerotilus uruguayifluvii</name>
    <dbReference type="NCBI Taxonomy" id="2735897"/>
    <lineage>
        <taxon>Bacteria</taxon>
        <taxon>Pseudomonadati</taxon>
        <taxon>Pseudomonadota</taxon>
        <taxon>Betaproteobacteria</taxon>
        <taxon>Burkholderiales</taxon>
        <taxon>Sphaerotilaceae</taxon>
        <taxon>Sphaerotilus</taxon>
    </lineage>
</organism>
<reference evidence="1 2" key="1">
    <citation type="submission" date="2020-05" db="EMBL/GenBank/DDBJ databases">
        <title>Genomic Encyclopedia of Type Strains, Phase IV (KMG-V): Genome sequencing to study the core and pangenomes of soil and plant-associated prokaryotes.</title>
        <authorList>
            <person name="Whitman W."/>
        </authorList>
    </citation>
    <scope>NUCLEOTIDE SEQUENCE [LARGE SCALE GENOMIC DNA]</scope>
    <source>
        <strain evidence="1 2">C29</strain>
    </source>
</reference>
<proteinExistence type="predicted"/>
<sequence>MPDPDLRRARERLDASRERLLAHMRGEADPADAAARPAVAEDERLEHAAAADAARDRLGLLAALRQRVEAHPVGAVLLDTGQLWWERHPARAVLLRARGRIDRRTAPFVRRHPVVAVTLAAAAGGALAALRPWQDARVLRLWRPVQSHLGGWLRAQFPMQTLIHAAVTALATRAMSPSAQDTAEAAVGVVRQEQAGVADVAQESFARP</sequence>
<name>A0ABX2G8Q9_9BURK</name>